<reference evidence="1 2" key="1">
    <citation type="submission" date="2017-11" db="EMBL/GenBank/DDBJ databases">
        <title>Complete genome of a free-living desiccation-tolerant cyanobacterium and its photosynthetic adaptation to extreme terrestrial habitat.</title>
        <authorList>
            <person name="Shang J."/>
        </authorList>
    </citation>
    <scope>NUCLEOTIDE SEQUENCE [LARGE SCALE GENOMIC DNA]</scope>
    <source>
        <strain evidence="1 2">CCNUN1</strain>
        <plasmid evidence="2">pnfsy08</plasmid>
    </source>
</reference>
<gene>
    <name evidence="1" type="ORF">COO91_11064</name>
</gene>
<keyword evidence="1" id="KW-0614">Plasmid</keyword>
<proteinExistence type="predicted"/>
<dbReference type="AlphaFoldDB" id="A0A2K8TAU7"/>
<evidence type="ECO:0000313" key="2">
    <source>
        <dbReference type="Proteomes" id="UP000232003"/>
    </source>
</evidence>
<geneLocation type="plasmid" evidence="2">
    <name>pnfsy08</name>
</geneLocation>
<accession>A0A2K8TAU7</accession>
<dbReference type="EMBL" id="CP024793">
    <property type="protein sequence ID" value="AUB44817.1"/>
    <property type="molecule type" value="Genomic_DNA"/>
</dbReference>
<dbReference type="Proteomes" id="UP000232003">
    <property type="component" value="Plasmid pNFSY08"/>
</dbReference>
<dbReference type="KEGG" id="nfl:COO91_11064"/>
<name>A0A2K8TAU7_9NOSO</name>
<sequence length="42" mass="5027">MLYATNSRYLHTHWLIRDLLRQEHLAWSVQSAIAIQSKQIYA</sequence>
<protein>
    <submittedName>
        <fullName evidence="1">Uncharacterized protein</fullName>
    </submittedName>
</protein>
<evidence type="ECO:0000313" key="1">
    <source>
        <dbReference type="EMBL" id="AUB44817.1"/>
    </source>
</evidence>
<organism evidence="1 2">
    <name type="scientific">Nostoc flagelliforme CCNUN1</name>
    <dbReference type="NCBI Taxonomy" id="2038116"/>
    <lineage>
        <taxon>Bacteria</taxon>
        <taxon>Bacillati</taxon>
        <taxon>Cyanobacteriota</taxon>
        <taxon>Cyanophyceae</taxon>
        <taxon>Nostocales</taxon>
        <taxon>Nostocaceae</taxon>
        <taxon>Nostoc</taxon>
    </lineage>
</organism>
<keyword evidence="2" id="KW-1185">Reference proteome</keyword>